<dbReference type="InterPro" id="IPR036181">
    <property type="entry name" value="MIT_dom_sf"/>
</dbReference>
<name>D3BQV4_HETP5</name>
<keyword evidence="4" id="KW-1185">Reference proteome</keyword>
<evidence type="ECO:0000259" key="2">
    <source>
        <dbReference type="SMART" id="SM00745"/>
    </source>
</evidence>
<reference evidence="3 4" key="1">
    <citation type="journal article" date="2011" name="Genome Res.">
        <title>Phylogeny-wide analysis of social amoeba genomes highlights ancient origins for complex intercellular communication.</title>
        <authorList>
            <person name="Heidel A.J."/>
            <person name="Lawal H.M."/>
            <person name="Felder M."/>
            <person name="Schilde C."/>
            <person name="Helps N.R."/>
            <person name="Tunggal B."/>
            <person name="Rivero F."/>
            <person name="John U."/>
            <person name="Schleicher M."/>
            <person name="Eichinger L."/>
            <person name="Platzer M."/>
            <person name="Noegel A.A."/>
            <person name="Schaap P."/>
            <person name="Gloeckner G."/>
        </authorList>
    </citation>
    <scope>NUCLEOTIDE SEQUENCE [LARGE SCALE GENOMIC DNA]</scope>
    <source>
        <strain evidence="4">ATCC 26659 / Pp 5 / PN500</strain>
    </source>
</reference>
<proteinExistence type="predicted"/>
<feature type="domain" description="MIT" evidence="2">
    <location>
        <begin position="235"/>
        <end position="312"/>
    </location>
</feature>
<dbReference type="InterPro" id="IPR007330">
    <property type="entry name" value="MIT_dom"/>
</dbReference>
<feature type="region of interest" description="Disordered" evidence="1">
    <location>
        <begin position="97"/>
        <end position="122"/>
    </location>
</feature>
<dbReference type="SMART" id="SM00745">
    <property type="entry name" value="MIT"/>
    <property type="match status" value="3"/>
</dbReference>
<evidence type="ECO:0000313" key="4">
    <source>
        <dbReference type="Proteomes" id="UP000001396"/>
    </source>
</evidence>
<feature type="domain" description="MIT" evidence="2">
    <location>
        <begin position="121"/>
        <end position="198"/>
    </location>
</feature>
<comment type="caution">
    <text evidence="3">The sequence shown here is derived from an EMBL/GenBank/DDBJ whole genome shotgun (WGS) entry which is preliminary data.</text>
</comment>
<gene>
    <name evidence="3" type="ORF">PPL_10292</name>
</gene>
<organism evidence="3 4">
    <name type="scientific">Heterostelium pallidum (strain ATCC 26659 / Pp 5 / PN500)</name>
    <name type="common">Cellular slime mold</name>
    <name type="synonym">Polysphondylium pallidum</name>
    <dbReference type="NCBI Taxonomy" id="670386"/>
    <lineage>
        <taxon>Eukaryota</taxon>
        <taxon>Amoebozoa</taxon>
        <taxon>Evosea</taxon>
        <taxon>Eumycetozoa</taxon>
        <taxon>Dictyostelia</taxon>
        <taxon>Acytosteliales</taxon>
        <taxon>Acytosteliaceae</taxon>
        <taxon>Heterostelium</taxon>
    </lineage>
</organism>
<dbReference type="STRING" id="670386.D3BQV4"/>
<dbReference type="Gene3D" id="1.20.58.80">
    <property type="entry name" value="Phosphotransferase system, lactose/cellobiose-type IIA subunit"/>
    <property type="match status" value="3"/>
</dbReference>
<dbReference type="Proteomes" id="UP000001396">
    <property type="component" value="Unassembled WGS sequence"/>
</dbReference>
<dbReference type="SUPFAM" id="SSF116846">
    <property type="entry name" value="MIT domain"/>
    <property type="match status" value="3"/>
</dbReference>
<dbReference type="EMBL" id="ADBJ01000047">
    <property type="protein sequence ID" value="EFA76524.1"/>
    <property type="molecule type" value="Genomic_DNA"/>
</dbReference>
<accession>D3BQV4</accession>
<evidence type="ECO:0000313" key="3">
    <source>
        <dbReference type="EMBL" id="EFA76524.1"/>
    </source>
</evidence>
<dbReference type="RefSeq" id="XP_020428656.1">
    <property type="nucleotide sequence ID" value="XM_020581071.1"/>
</dbReference>
<dbReference type="FunCoup" id="D3BQV4">
    <property type="interactions" value="805"/>
</dbReference>
<protein>
    <recommendedName>
        <fullName evidence="2">MIT domain-containing protein</fullName>
    </recommendedName>
</protein>
<dbReference type="GeneID" id="31365763"/>
<feature type="compositionally biased region" description="Polar residues" evidence="1">
    <location>
        <begin position="112"/>
        <end position="122"/>
    </location>
</feature>
<sequence>MVSLQEALELVKKAVALDNAQRTQEAVSMYSLAIEHLRQVIDTAKDQQTRDLIVSKIQEYTKRVDYLRATINLNNNAPATSISTATPPPILSTPPPFAFPTPPPFNNNTSPQQHHTPPQSKDQLIQSALSLANMAVKAEAENRISDSITCYNGCAELLDQASTLESDIETRLMLNQKKQEYSNRAEELSLKVRSNSPVNFNSSSSSSMDLPFPQVAGGGNDMMSSYNNIELSASSSEYIDMAINYTQEAVKEDDVHNYSKAIPLYEQSVFYFNAALQVESNEKVRVLIGEKMTNSRIRCEFLKNKINYQSSQDSTINNIPFAMKPGGKYKDPVRKKTVMERLVKTIRGPKNISDHWL</sequence>
<dbReference type="InParanoid" id="D3BQV4"/>
<dbReference type="AlphaFoldDB" id="D3BQV4"/>
<dbReference type="OMA" id="YNNIELS"/>
<dbReference type="Pfam" id="PF04212">
    <property type="entry name" value="MIT"/>
    <property type="match status" value="3"/>
</dbReference>
<evidence type="ECO:0000256" key="1">
    <source>
        <dbReference type="SAM" id="MobiDB-lite"/>
    </source>
</evidence>
<dbReference type="CDD" id="cd02656">
    <property type="entry name" value="MIT"/>
    <property type="match status" value="1"/>
</dbReference>
<feature type="domain" description="MIT" evidence="2">
    <location>
        <begin position="2"/>
        <end position="77"/>
    </location>
</feature>